<dbReference type="PANTHER" id="PTHR35807">
    <property type="entry name" value="TRANSCRIPTIONAL REGULATOR REDD-RELATED"/>
    <property type="match status" value="1"/>
</dbReference>
<dbReference type="InterPro" id="IPR011990">
    <property type="entry name" value="TPR-like_helical_dom_sf"/>
</dbReference>
<keyword evidence="3" id="KW-1185">Reference proteome</keyword>
<dbReference type="EMBL" id="ANPE02000233">
    <property type="protein sequence ID" value="EMY32784.1"/>
    <property type="molecule type" value="Genomic_DNA"/>
</dbReference>
<evidence type="ECO:0000313" key="3">
    <source>
        <dbReference type="Proteomes" id="UP000010729"/>
    </source>
</evidence>
<evidence type="ECO:0000259" key="1">
    <source>
        <dbReference type="SMART" id="SM01043"/>
    </source>
</evidence>
<dbReference type="InterPro" id="IPR051677">
    <property type="entry name" value="AfsR-DnrI-RedD_regulator"/>
</dbReference>
<feature type="domain" description="Bacterial transcriptional activator" evidence="1">
    <location>
        <begin position="96"/>
        <end position="230"/>
    </location>
</feature>
<name>N1UYE6_9MICC</name>
<dbReference type="RefSeq" id="WP_005272890.1">
    <property type="nucleotide sequence ID" value="NZ_ANPE02000233.1"/>
</dbReference>
<protein>
    <submittedName>
        <fullName evidence="2">DNA-binding transcriptional activator</fullName>
    </submittedName>
</protein>
<dbReference type="Gene3D" id="1.10.10.10">
    <property type="entry name" value="Winged helix-like DNA-binding domain superfamily/Winged helix DNA-binding domain"/>
    <property type="match status" value="1"/>
</dbReference>
<dbReference type="GO" id="GO:0003677">
    <property type="term" value="F:DNA binding"/>
    <property type="evidence" value="ECO:0007669"/>
    <property type="project" value="UniProtKB-KW"/>
</dbReference>
<dbReference type="Proteomes" id="UP000010729">
    <property type="component" value="Unassembled WGS sequence"/>
</dbReference>
<gene>
    <name evidence="2" type="ORF">D477_018414</name>
</gene>
<dbReference type="AlphaFoldDB" id="N1UYE6"/>
<dbReference type="SMART" id="SM01043">
    <property type="entry name" value="BTAD"/>
    <property type="match status" value="1"/>
</dbReference>
<reference evidence="2 3" key="1">
    <citation type="journal article" date="2013" name="Genome Announc.">
        <title>Draft Genome Sequence of Arthrobacter crystallopoietes Strain BAB-32, Revealing Genes for Bioremediation.</title>
        <authorList>
            <person name="Joshi M.N."/>
            <person name="Pandit A.S."/>
            <person name="Sharma A."/>
            <person name="Pandya R.V."/>
            <person name="Desai S.M."/>
            <person name="Saxena A.K."/>
            <person name="Bagatharia S.B."/>
        </authorList>
    </citation>
    <scope>NUCLEOTIDE SEQUENCE [LARGE SCALE GENOMIC DNA]</scope>
    <source>
        <strain evidence="2 3">BAB-32</strain>
    </source>
</reference>
<proteinExistence type="predicted"/>
<dbReference type="OrthoDB" id="5509004at2"/>
<evidence type="ECO:0000313" key="2">
    <source>
        <dbReference type="EMBL" id="EMY32784.1"/>
    </source>
</evidence>
<dbReference type="InterPro" id="IPR036388">
    <property type="entry name" value="WH-like_DNA-bd_sf"/>
</dbReference>
<organism evidence="2 3">
    <name type="scientific">Arthrobacter crystallopoietes BAB-32</name>
    <dbReference type="NCBI Taxonomy" id="1246476"/>
    <lineage>
        <taxon>Bacteria</taxon>
        <taxon>Bacillati</taxon>
        <taxon>Actinomycetota</taxon>
        <taxon>Actinomycetes</taxon>
        <taxon>Micrococcales</taxon>
        <taxon>Micrococcaceae</taxon>
        <taxon>Crystallibacter</taxon>
    </lineage>
</organism>
<accession>N1UYE6</accession>
<sequence length="277" mass="29678">MSGQGNYWDLRLIGGWQLRRGERQPRVAARQQRLIAALALHGGQPFSSLADLLWPGVPGDQWRRSLRACLSLVTAELPGLVFVGLGRAGLAEGVQVDVHEVRRQVARSIGRGELLMENGSLETLRHGELLPGWEDGWVAAERQQWRCLRITVFERLARQLLAQGDTYGAVDAACAAVAIEAPRETAQQLVLRIQLAEGNQAEALESLRAFTAPLLAEFGASAPTLFSAARAEPFARLAEPAAALAEPAANSVEPAALLPQPALGLAEPAAGQPEQTG</sequence>
<dbReference type="Pfam" id="PF03704">
    <property type="entry name" value="BTAD"/>
    <property type="match status" value="1"/>
</dbReference>
<dbReference type="InterPro" id="IPR005158">
    <property type="entry name" value="BTAD"/>
</dbReference>
<dbReference type="Gene3D" id="1.25.40.10">
    <property type="entry name" value="Tetratricopeptide repeat domain"/>
    <property type="match status" value="1"/>
</dbReference>
<comment type="caution">
    <text evidence="2">The sequence shown here is derived from an EMBL/GenBank/DDBJ whole genome shotgun (WGS) entry which is preliminary data.</text>
</comment>
<keyword evidence="2" id="KW-0238">DNA-binding</keyword>